<proteinExistence type="predicted"/>
<sequence>MNDNLNNSIMDRLTKVCICKSISRQNIKKAIENGAKTVEDVKRATGATTGSCKGRRCSQKIQELIDEYYKNLED</sequence>
<dbReference type="AlphaFoldDB" id="A0A1M5A584"/>
<dbReference type="Proteomes" id="UP000184423">
    <property type="component" value="Unassembled WGS sequence"/>
</dbReference>
<dbReference type="InterPro" id="IPR041854">
    <property type="entry name" value="BFD-like_2Fe2S-bd_dom_sf"/>
</dbReference>
<evidence type="ECO:0000259" key="1">
    <source>
        <dbReference type="Pfam" id="PF04324"/>
    </source>
</evidence>
<evidence type="ECO:0000313" key="3">
    <source>
        <dbReference type="Proteomes" id="UP000184423"/>
    </source>
</evidence>
<dbReference type="InterPro" id="IPR007419">
    <property type="entry name" value="BFD-like_2Fe2S-bd_dom"/>
</dbReference>
<dbReference type="Gene3D" id="1.10.10.1100">
    <property type="entry name" value="BFD-like [2Fe-2S]-binding domain"/>
    <property type="match status" value="1"/>
</dbReference>
<feature type="domain" description="BFD-like [2Fe-2S]-binding" evidence="1">
    <location>
        <begin position="16"/>
        <end position="67"/>
    </location>
</feature>
<name>A0A1M5A584_9CLOT</name>
<dbReference type="Pfam" id="PF04324">
    <property type="entry name" value="Fer2_BFD"/>
    <property type="match status" value="1"/>
</dbReference>
<evidence type="ECO:0000313" key="2">
    <source>
        <dbReference type="EMBL" id="SHF25473.1"/>
    </source>
</evidence>
<accession>A0A1M5A584</accession>
<dbReference type="EMBL" id="FQVG01000047">
    <property type="protein sequence ID" value="SHF25473.1"/>
    <property type="molecule type" value="Genomic_DNA"/>
</dbReference>
<protein>
    <submittedName>
        <fullName evidence="2">BFD-like [2Fe-2S] binding domain-containing protein</fullName>
    </submittedName>
</protein>
<gene>
    <name evidence="2" type="ORF">SAMN02746091_02103</name>
</gene>
<reference evidence="3" key="1">
    <citation type="submission" date="2016-11" db="EMBL/GenBank/DDBJ databases">
        <authorList>
            <person name="Varghese N."/>
            <person name="Submissions S."/>
        </authorList>
    </citation>
    <scope>NUCLEOTIDE SEQUENCE [LARGE SCALE GENOMIC DNA]</scope>
    <source>
        <strain evidence="3">DSM 10124</strain>
    </source>
</reference>
<keyword evidence="3" id="KW-1185">Reference proteome</keyword>
<organism evidence="2 3">
    <name type="scientific">Caloramator proteoclasticus DSM 10124</name>
    <dbReference type="NCBI Taxonomy" id="1121262"/>
    <lineage>
        <taxon>Bacteria</taxon>
        <taxon>Bacillati</taxon>
        <taxon>Bacillota</taxon>
        <taxon>Clostridia</taxon>
        <taxon>Eubacteriales</taxon>
        <taxon>Clostridiaceae</taxon>
        <taxon>Caloramator</taxon>
    </lineage>
</organism>